<gene>
    <name evidence="11" type="primary">aroK</name>
    <name evidence="13" type="ORF">BECKTUN1418D_GA0071000_10077</name>
    <name evidence="12" type="ORF">BECKTUN1418E_GA0071001_10058</name>
    <name evidence="14" type="ORF">BECKTUN1418F_GA0071002_11726</name>
</gene>
<dbReference type="GO" id="GO:0009423">
    <property type="term" value="P:chorismate biosynthetic process"/>
    <property type="evidence" value="ECO:0007669"/>
    <property type="project" value="UniProtKB-UniRule"/>
</dbReference>
<evidence type="ECO:0000313" key="14">
    <source>
        <dbReference type="EMBL" id="VFK59358.1"/>
    </source>
</evidence>
<dbReference type="Pfam" id="PF01202">
    <property type="entry name" value="SKI"/>
    <property type="match status" value="1"/>
</dbReference>
<evidence type="ECO:0000256" key="8">
    <source>
        <dbReference type="ARBA" id="ARBA00022840"/>
    </source>
</evidence>
<keyword evidence="11" id="KW-0963">Cytoplasm</keyword>
<feature type="binding site" evidence="11">
    <location>
        <position position="143"/>
    </location>
    <ligand>
        <name>substrate</name>
    </ligand>
</feature>
<comment type="similarity">
    <text evidence="2 11">Belongs to the shikimate kinase family.</text>
</comment>
<dbReference type="GO" id="GO:0009073">
    <property type="term" value="P:aromatic amino acid family biosynthetic process"/>
    <property type="evidence" value="ECO:0007669"/>
    <property type="project" value="UniProtKB-KW"/>
</dbReference>
<evidence type="ECO:0000313" key="13">
    <source>
        <dbReference type="EMBL" id="VFK51322.1"/>
    </source>
</evidence>
<sequence length="182" mass="20518">MKLSVKMPANIFLVGPMGVGKTSVGRQLAKFLEKQFVDSDREIETRAGVSINLLFDIEGESGFRLREQSAIDHLTRRKGIVLATGGGAVLIKENRICLINRGFVIYLHAPIARLVQRTSGDRNRPLLQTSNPYRRLEKIVRERDPFYRQVADMIISADGKSPRHVASYILRSCLVKTKRQGK</sequence>
<dbReference type="UniPathway" id="UPA00053">
    <property type="reaction ID" value="UER00088"/>
</dbReference>
<dbReference type="PRINTS" id="PR01100">
    <property type="entry name" value="SHIKIMTKNASE"/>
</dbReference>
<feature type="binding site" evidence="11">
    <location>
        <position position="22"/>
    </location>
    <ligand>
        <name>Mg(2+)</name>
        <dbReference type="ChEBI" id="CHEBI:18420"/>
    </ligand>
</feature>
<comment type="caution">
    <text evidence="11">Lacks conserved residue(s) required for the propagation of feature annotation.</text>
</comment>
<evidence type="ECO:0000256" key="4">
    <source>
        <dbReference type="ARBA" id="ARBA00022605"/>
    </source>
</evidence>
<dbReference type="EMBL" id="CAADFY010000172">
    <property type="protein sequence ID" value="VFK59358.1"/>
    <property type="molecule type" value="Genomic_DNA"/>
</dbReference>
<dbReference type="AlphaFoldDB" id="A0A451A004"/>
<dbReference type="InterPro" id="IPR000623">
    <property type="entry name" value="Shikimate_kinase/TSH1"/>
</dbReference>
<keyword evidence="5 11" id="KW-0808">Transferase</keyword>
<comment type="subcellular location">
    <subcellularLocation>
        <location evidence="11">Cytoplasm</location>
    </subcellularLocation>
</comment>
<comment type="pathway">
    <text evidence="1 11">Metabolic intermediate biosynthesis; chorismate biosynthesis; chorismate from D-erythrose 4-phosphate and phosphoenolpyruvate: step 5/7.</text>
</comment>
<dbReference type="GO" id="GO:0004765">
    <property type="term" value="F:shikimate kinase activity"/>
    <property type="evidence" value="ECO:0007669"/>
    <property type="project" value="UniProtKB-UniRule"/>
</dbReference>
<feature type="binding site" evidence="11">
    <location>
        <position position="86"/>
    </location>
    <ligand>
        <name>substrate</name>
    </ligand>
</feature>
<proteinExistence type="inferred from homology"/>
<dbReference type="NCBIfam" id="NF003456">
    <property type="entry name" value="PRK05057.1"/>
    <property type="match status" value="1"/>
</dbReference>
<dbReference type="GO" id="GO:0005829">
    <property type="term" value="C:cytosol"/>
    <property type="evidence" value="ECO:0007669"/>
    <property type="project" value="TreeGrafter"/>
</dbReference>
<feature type="binding site" evidence="11">
    <location>
        <position position="40"/>
    </location>
    <ligand>
        <name>substrate</name>
    </ligand>
</feature>
<evidence type="ECO:0000256" key="3">
    <source>
        <dbReference type="ARBA" id="ARBA00012154"/>
    </source>
</evidence>
<dbReference type="InterPro" id="IPR023000">
    <property type="entry name" value="Shikimate_kinase_CS"/>
</dbReference>
<reference evidence="14" key="1">
    <citation type="submission" date="2019-02" db="EMBL/GenBank/DDBJ databases">
        <authorList>
            <person name="Gruber-Vodicka R. H."/>
            <person name="Seah K. B. B."/>
        </authorList>
    </citation>
    <scope>NUCLEOTIDE SEQUENCE</scope>
    <source>
        <strain evidence="13">BECK_BY1</strain>
        <strain evidence="12">BECK_BY2</strain>
        <strain evidence="14">BECK_BY3</strain>
    </source>
</reference>
<dbReference type="GO" id="GO:0005524">
    <property type="term" value="F:ATP binding"/>
    <property type="evidence" value="ECO:0007669"/>
    <property type="project" value="UniProtKB-UniRule"/>
</dbReference>
<keyword evidence="8 11" id="KW-0067">ATP-binding</keyword>
<evidence type="ECO:0000256" key="2">
    <source>
        <dbReference type="ARBA" id="ARBA00006997"/>
    </source>
</evidence>
<comment type="catalytic activity">
    <reaction evidence="10 11">
        <text>shikimate + ATP = 3-phosphoshikimate + ADP + H(+)</text>
        <dbReference type="Rhea" id="RHEA:13121"/>
        <dbReference type="ChEBI" id="CHEBI:15378"/>
        <dbReference type="ChEBI" id="CHEBI:30616"/>
        <dbReference type="ChEBI" id="CHEBI:36208"/>
        <dbReference type="ChEBI" id="CHEBI:145989"/>
        <dbReference type="ChEBI" id="CHEBI:456216"/>
        <dbReference type="EC" id="2.7.1.71"/>
    </reaction>
</comment>
<keyword evidence="4 11" id="KW-0028">Amino-acid biosynthesis</keyword>
<keyword evidence="11" id="KW-0479">Metal-binding</keyword>
<evidence type="ECO:0000256" key="6">
    <source>
        <dbReference type="ARBA" id="ARBA00022741"/>
    </source>
</evidence>
<evidence type="ECO:0000256" key="9">
    <source>
        <dbReference type="ARBA" id="ARBA00023141"/>
    </source>
</evidence>
<dbReference type="InterPro" id="IPR027417">
    <property type="entry name" value="P-loop_NTPase"/>
</dbReference>
<dbReference type="CDD" id="cd00464">
    <property type="entry name" value="SK"/>
    <property type="match status" value="1"/>
</dbReference>
<name>A0A451A004_9GAMM</name>
<dbReference type="GO" id="GO:0000287">
    <property type="term" value="F:magnesium ion binding"/>
    <property type="evidence" value="ECO:0007669"/>
    <property type="project" value="UniProtKB-UniRule"/>
</dbReference>
<comment type="cofactor">
    <cofactor evidence="11">
        <name>Mg(2+)</name>
        <dbReference type="ChEBI" id="CHEBI:18420"/>
    </cofactor>
    <text evidence="11">Binds 1 Mg(2+) ion per subunit.</text>
</comment>
<evidence type="ECO:0000256" key="5">
    <source>
        <dbReference type="ARBA" id="ARBA00022679"/>
    </source>
</evidence>
<dbReference type="EC" id="2.7.1.71" evidence="3 11"/>
<dbReference type="PANTHER" id="PTHR21087:SF16">
    <property type="entry name" value="SHIKIMATE KINASE 1, CHLOROPLASTIC"/>
    <property type="match status" value="1"/>
</dbReference>
<dbReference type="Gene3D" id="3.40.50.300">
    <property type="entry name" value="P-loop containing nucleotide triphosphate hydrolases"/>
    <property type="match status" value="1"/>
</dbReference>
<dbReference type="InterPro" id="IPR031322">
    <property type="entry name" value="Shikimate/glucono_kinase"/>
</dbReference>
<evidence type="ECO:0000256" key="11">
    <source>
        <dbReference type="HAMAP-Rule" id="MF_00109"/>
    </source>
</evidence>
<dbReference type="GO" id="GO:0008652">
    <property type="term" value="P:amino acid biosynthetic process"/>
    <property type="evidence" value="ECO:0007669"/>
    <property type="project" value="UniProtKB-KW"/>
</dbReference>
<organism evidence="14">
    <name type="scientific">Candidatus Kentrum sp. TUN</name>
    <dbReference type="NCBI Taxonomy" id="2126343"/>
    <lineage>
        <taxon>Bacteria</taxon>
        <taxon>Pseudomonadati</taxon>
        <taxon>Pseudomonadota</taxon>
        <taxon>Gammaproteobacteria</taxon>
        <taxon>Candidatus Kentrum</taxon>
    </lineage>
</organism>
<comment type="function">
    <text evidence="11">Catalyzes the specific phosphorylation of the 3-hydroxyl group of shikimic acid using ATP as a cosubstrate.</text>
</comment>
<feature type="binding site" evidence="11">
    <location>
        <position position="124"/>
    </location>
    <ligand>
        <name>ATP</name>
        <dbReference type="ChEBI" id="CHEBI:30616"/>
    </ligand>
</feature>
<keyword evidence="6 11" id="KW-0547">Nucleotide-binding</keyword>
<keyword evidence="7 11" id="KW-0418">Kinase</keyword>
<dbReference type="SUPFAM" id="SSF52540">
    <property type="entry name" value="P-loop containing nucleoside triphosphate hydrolases"/>
    <property type="match status" value="1"/>
</dbReference>
<comment type="subunit">
    <text evidence="11">Monomer.</text>
</comment>
<evidence type="ECO:0000256" key="10">
    <source>
        <dbReference type="ARBA" id="ARBA00048567"/>
    </source>
</evidence>
<dbReference type="PROSITE" id="PS01128">
    <property type="entry name" value="SHIKIMATE_KINASE"/>
    <property type="match status" value="1"/>
</dbReference>
<dbReference type="EMBL" id="CAADFX010000007">
    <property type="protein sequence ID" value="VFK51322.1"/>
    <property type="molecule type" value="Genomic_DNA"/>
</dbReference>
<keyword evidence="9 11" id="KW-0057">Aromatic amino acid biosynthesis</keyword>
<feature type="binding site" evidence="11">
    <location>
        <begin position="18"/>
        <end position="23"/>
    </location>
    <ligand>
        <name>ATP</name>
        <dbReference type="ChEBI" id="CHEBI:30616"/>
    </ligand>
</feature>
<evidence type="ECO:0000256" key="1">
    <source>
        <dbReference type="ARBA" id="ARBA00004842"/>
    </source>
</evidence>
<dbReference type="EMBL" id="CAADFV010000005">
    <property type="protein sequence ID" value="VFK51130.1"/>
    <property type="molecule type" value="Genomic_DNA"/>
</dbReference>
<feature type="binding site" evidence="11">
    <location>
        <position position="64"/>
    </location>
    <ligand>
        <name>substrate</name>
    </ligand>
</feature>
<accession>A0A451A004</accession>
<dbReference type="PANTHER" id="PTHR21087">
    <property type="entry name" value="SHIKIMATE KINASE"/>
    <property type="match status" value="1"/>
</dbReference>
<evidence type="ECO:0000313" key="12">
    <source>
        <dbReference type="EMBL" id="VFK51130.1"/>
    </source>
</evidence>
<dbReference type="HAMAP" id="MF_00109">
    <property type="entry name" value="Shikimate_kinase"/>
    <property type="match status" value="1"/>
</dbReference>
<protein>
    <recommendedName>
        <fullName evidence="3 11">Shikimate kinase</fullName>
        <shortName evidence="11">SK</shortName>
        <ecNumber evidence="3 11">2.7.1.71</ecNumber>
    </recommendedName>
</protein>
<evidence type="ECO:0000256" key="7">
    <source>
        <dbReference type="ARBA" id="ARBA00022777"/>
    </source>
</evidence>
<keyword evidence="11" id="KW-0460">Magnesium</keyword>